<organism evidence="2 3">
    <name type="scientific">Microthlaspi erraticum</name>
    <dbReference type="NCBI Taxonomy" id="1685480"/>
    <lineage>
        <taxon>Eukaryota</taxon>
        <taxon>Viridiplantae</taxon>
        <taxon>Streptophyta</taxon>
        <taxon>Embryophyta</taxon>
        <taxon>Tracheophyta</taxon>
        <taxon>Spermatophyta</taxon>
        <taxon>Magnoliopsida</taxon>
        <taxon>eudicotyledons</taxon>
        <taxon>Gunneridae</taxon>
        <taxon>Pentapetalae</taxon>
        <taxon>rosids</taxon>
        <taxon>malvids</taxon>
        <taxon>Brassicales</taxon>
        <taxon>Brassicaceae</taxon>
        <taxon>Coluteocarpeae</taxon>
        <taxon>Microthlaspi</taxon>
    </lineage>
</organism>
<dbReference type="Proteomes" id="UP000467841">
    <property type="component" value="Unassembled WGS sequence"/>
</dbReference>
<name>A0A6D2KUZ3_9BRAS</name>
<gene>
    <name evidence="2" type="ORF">MERR_LOCUS43454</name>
</gene>
<reference evidence="2" key="1">
    <citation type="submission" date="2020-01" db="EMBL/GenBank/DDBJ databases">
        <authorList>
            <person name="Mishra B."/>
        </authorList>
    </citation>
    <scope>NUCLEOTIDE SEQUENCE [LARGE SCALE GENOMIC DNA]</scope>
</reference>
<dbReference type="InterPro" id="IPR003245">
    <property type="entry name" value="Phytocyanin_dom"/>
</dbReference>
<dbReference type="AlphaFoldDB" id="A0A6D2KUZ3"/>
<dbReference type="InterPro" id="IPR008972">
    <property type="entry name" value="Cupredoxin"/>
</dbReference>
<dbReference type="PROSITE" id="PS51485">
    <property type="entry name" value="PHYTOCYANIN"/>
    <property type="match status" value="2"/>
</dbReference>
<comment type="caution">
    <text evidence="2">The sequence shown here is derived from an EMBL/GenBank/DDBJ whole genome shotgun (WGS) entry which is preliminary data.</text>
</comment>
<proteinExistence type="predicted"/>
<evidence type="ECO:0000313" key="2">
    <source>
        <dbReference type="EMBL" id="CAA7056218.1"/>
    </source>
</evidence>
<dbReference type="PANTHER" id="PTHR33021">
    <property type="entry name" value="BLUE COPPER PROTEIN"/>
    <property type="match status" value="1"/>
</dbReference>
<dbReference type="GO" id="GO:0009055">
    <property type="term" value="F:electron transfer activity"/>
    <property type="evidence" value="ECO:0007669"/>
    <property type="project" value="InterPro"/>
</dbReference>
<keyword evidence="3" id="KW-1185">Reference proteome</keyword>
<dbReference type="OrthoDB" id="687943at2759"/>
<feature type="domain" description="Phytocyanin" evidence="1">
    <location>
        <begin position="90"/>
        <end position="195"/>
    </location>
</feature>
<evidence type="ECO:0000259" key="1">
    <source>
        <dbReference type="PROSITE" id="PS51485"/>
    </source>
</evidence>
<dbReference type="GO" id="GO:0005886">
    <property type="term" value="C:plasma membrane"/>
    <property type="evidence" value="ECO:0007669"/>
    <property type="project" value="TreeGrafter"/>
</dbReference>
<dbReference type="PANTHER" id="PTHR33021:SF235">
    <property type="entry name" value="COPPER ION BINDING _ ELECTRON CARRIER PROTEIN-RELATED"/>
    <property type="match status" value="1"/>
</dbReference>
<protein>
    <recommendedName>
        <fullName evidence="1">Phytocyanin domain-containing protein</fullName>
    </recommendedName>
</protein>
<dbReference type="Gene3D" id="2.60.40.420">
    <property type="entry name" value="Cupredoxins - blue copper proteins"/>
    <property type="match status" value="2"/>
</dbReference>
<dbReference type="SUPFAM" id="SSF49503">
    <property type="entry name" value="Cupredoxins"/>
    <property type="match status" value="2"/>
</dbReference>
<dbReference type="InterPro" id="IPR039391">
    <property type="entry name" value="Phytocyanin-like"/>
</dbReference>
<accession>A0A6D2KUZ3</accession>
<evidence type="ECO:0000313" key="3">
    <source>
        <dbReference type="Proteomes" id="UP000467841"/>
    </source>
</evidence>
<dbReference type="EMBL" id="CACVBM020001629">
    <property type="protein sequence ID" value="CAA7056218.1"/>
    <property type="molecule type" value="Genomic_DNA"/>
</dbReference>
<sequence>MDGLPRTMSITIGPNVRNSTWEILWSFEYDRNVNDVTQVSGSLEYEFCDTSSPKAVYNTGHDVVTLTEPGFYYFITSNQAQCASGQKLDVLVVVHDPSMTSIPSGEEKQFHVGDVLLFEYGNEVNDVIEINGDLEFISCDPTSPVAVHKTGHDLVRLTEPGVRYFISSEPGRCGLDLSFEWWCNHSPKLLLTQTFPRRRTCQ</sequence>
<feature type="domain" description="Phytocyanin" evidence="1">
    <location>
        <begin position="1"/>
        <end position="94"/>
    </location>
</feature>
<dbReference type="Pfam" id="PF02298">
    <property type="entry name" value="Cu_bind_like"/>
    <property type="match status" value="2"/>
</dbReference>